<dbReference type="AlphaFoldDB" id="A0A242MGW0"/>
<comment type="caution">
    <text evidence="1">The sequence shown here is derived from an EMBL/GenBank/DDBJ whole genome shotgun (WGS) entry which is preliminary data.</text>
</comment>
<reference evidence="1 2" key="1">
    <citation type="submission" date="2017-03" db="EMBL/GenBank/DDBJ databases">
        <title>Genome analysis of strain PAMC 26577.</title>
        <authorList>
            <person name="Oh H.-M."/>
            <person name="Yang J.-A."/>
        </authorList>
    </citation>
    <scope>NUCLEOTIDE SEQUENCE [LARGE SCALE GENOMIC DNA]</scope>
    <source>
        <strain evidence="1 2">PAMC 26577</strain>
    </source>
</reference>
<gene>
    <name evidence="1" type="ORF">PAMC26577_26085</name>
</gene>
<proteinExistence type="predicted"/>
<accession>A0A242MGW0</accession>
<protein>
    <submittedName>
        <fullName evidence="1">Uncharacterized protein</fullName>
    </submittedName>
</protein>
<dbReference type="EMBL" id="NBTZ01000106">
    <property type="protein sequence ID" value="OTP70525.1"/>
    <property type="molecule type" value="Genomic_DNA"/>
</dbReference>
<evidence type="ECO:0000313" key="1">
    <source>
        <dbReference type="EMBL" id="OTP70525.1"/>
    </source>
</evidence>
<dbReference type="Proteomes" id="UP000195221">
    <property type="component" value="Unassembled WGS sequence"/>
</dbReference>
<evidence type="ECO:0000313" key="2">
    <source>
        <dbReference type="Proteomes" id="UP000195221"/>
    </source>
</evidence>
<name>A0A242MGW0_CABSO</name>
<organism evidence="1 2">
    <name type="scientific">Caballeronia sordidicola</name>
    <name type="common">Burkholderia sordidicola</name>
    <dbReference type="NCBI Taxonomy" id="196367"/>
    <lineage>
        <taxon>Bacteria</taxon>
        <taxon>Pseudomonadati</taxon>
        <taxon>Pseudomonadota</taxon>
        <taxon>Betaproteobacteria</taxon>
        <taxon>Burkholderiales</taxon>
        <taxon>Burkholderiaceae</taxon>
        <taxon>Caballeronia</taxon>
    </lineage>
</organism>
<sequence length="40" mass="4974">MRKFQGTHFDGGMKFRHDSLQIWWAADIDRQRVLRPWMRV</sequence>